<evidence type="ECO:0000313" key="4">
    <source>
        <dbReference type="Proteomes" id="UP000248066"/>
    </source>
</evidence>
<dbReference type="InterPro" id="IPR024438">
    <property type="entry name" value="Staygreen"/>
</dbReference>
<organism evidence="3 4">
    <name type="scientific">Alteribacter lacisalsi</name>
    <dbReference type="NCBI Taxonomy" id="2045244"/>
    <lineage>
        <taxon>Bacteria</taxon>
        <taxon>Bacillati</taxon>
        <taxon>Bacillota</taxon>
        <taxon>Bacilli</taxon>
        <taxon>Bacillales</taxon>
        <taxon>Bacillaceae</taxon>
        <taxon>Alteribacter</taxon>
    </lineage>
</organism>
<keyword evidence="1" id="KW-0809">Transit peptide</keyword>
<gene>
    <name evidence="3" type="ORF">CR205_13185</name>
</gene>
<dbReference type="PANTHER" id="PTHR31750">
    <property type="entry name" value="PROTEIN STAY-GREEN 1, CHLOROPLASTIC-RELATED"/>
    <property type="match status" value="1"/>
</dbReference>
<evidence type="ECO:0000259" key="2">
    <source>
        <dbReference type="Pfam" id="PF12638"/>
    </source>
</evidence>
<proteinExistence type="predicted"/>
<dbReference type="Proteomes" id="UP000248066">
    <property type="component" value="Unassembled WGS sequence"/>
</dbReference>
<evidence type="ECO:0000256" key="1">
    <source>
        <dbReference type="ARBA" id="ARBA00022946"/>
    </source>
</evidence>
<dbReference type="Pfam" id="PF12638">
    <property type="entry name" value="Staygreen"/>
    <property type="match status" value="1"/>
</dbReference>
<feature type="domain" description="Staygreen protein" evidence="2">
    <location>
        <begin position="4"/>
        <end position="145"/>
    </location>
</feature>
<dbReference type="PANTHER" id="PTHR31750:SF4">
    <property type="entry name" value="LP06106P"/>
    <property type="match status" value="1"/>
</dbReference>
<name>A0A2W0HSS2_9BACI</name>
<sequence length="147" mass="16468">MGRLDPGKLSVEFRPGVTAVSPILGRKYTLTHSDVTAELFLTVGLVFDYDKVTSMRDEVLAEWSRSGTGLILSVCLYVGNFGPHVNAVRNAVFRRELPLALEAIVYGDNQFFAVHPQLNHAAIWISFVSEDPVYSRCEYWGTPLNYK</sequence>
<dbReference type="EMBL" id="PDOF01000002">
    <property type="protein sequence ID" value="PYZ96648.1"/>
    <property type="molecule type" value="Genomic_DNA"/>
</dbReference>
<comment type="caution">
    <text evidence="3">The sequence shown here is derived from an EMBL/GenBank/DDBJ whole genome shotgun (WGS) entry which is preliminary data.</text>
</comment>
<evidence type="ECO:0000313" key="3">
    <source>
        <dbReference type="EMBL" id="PYZ96648.1"/>
    </source>
</evidence>
<keyword evidence="4" id="KW-1185">Reference proteome</keyword>
<accession>A0A2W0HSS2</accession>
<reference evidence="3 4" key="1">
    <citation type="submission" date="2017-10" db="EMBL/GenBank/DDBJ databases">
        <title>Bacillus sp. nov., a halophilic bacterium isolated from a Yangshapao Lake.</title>
        <authorList>
            <person name="Wang H."/>
        </authorList>
    </citation>
    <scope>NUCLEOTIDE SEQUENCE [LARGE SCALE GENOMIC DNA]</scope>
    <source>
        <strain evidence="3 4">YSP-3</strain>
    </source>
</reference>
<dbReference type="AlphaFoldDB" id="A0A2W0HSS2"/>
<protein>
    <recommendedName>
        <fullName evidence="2">Staygreen protein domain-containing protein</fullName>
    </recommendedName>
</protein>
<dbReference type="OrthoDB" id="1684395at2"/>